<dbReference type="KEGG" id="ndo:DDD_1449"/>
<evidence type="ECO:0000256" key="2">
    <source>
        <dbReference type="ARBA" id="ARBA00022692"/>
    </source>
</evidence>
<dbReference type="PATRIC" id="fig|592029.3.peg.1434"/>
<keyword evidence="4 5" id="KW-0472">Membrane</keyword>
<evidence type="ECO:0000256" key="3">
    <source>
        <dbReference type="ARBA" id="ARBA00022989"/>
    </source>
</evidence>
<evidence type="ECO:0000259" key="6">
    <source>
        <dbReference type="Pfam" id="PF04932"/>
    </source>
</evidence>
<comment type="subcellular location">
    <subcellularLocation>
        <location evidence="1">Membrane</location>
        <topology evidence="1">Multi-pass membrane protein</topology>
    </subcellularLocation>
</comment>
<dbReference type="AlphaFoldDB" id="L7W9Q4"/>
<dbReference type="EMBL" id="CP001397">
    <property type="protein sequence ID" value="AGC76576.1"/>
    <property type="molecule type" value="Genomic_DNA"/>
</dbReference>
<dbReference type="InterPro" id="IPR051533">
    <property type="entry name" value="WaaL-like"/>
</dbReference>
<dbReference type="PANTHER" id="PTHR37422">
    <property type="entry name" value="TEICHURONIC ACID BIOSYNTHESIS PROTEIN TUAE"/>
    <property type="match status" value="1"/>
</dbReference>
<evidence type="ECO:0000256" key="1">
    <source>
        <dbReference type="ARBA" id="ARBA00004141"/>
    </source>
</evidence>
<dbReference type="PANTHER" id="PTHR37422:SF13">
    <property type="entry name" value="LIPOPOLYSACCHARIDE BIOSYNTHESIS PROTEIN PA4999-RELATED"/>
    <property type="match status" value="1"/>
</dbReference>
<feature type="transmembrane region" description="Helical" evidence="5">
    <location>
        <begin position="365"/>
        <end position="382"/>
    </location>
</feature>
<dbReference type="GO" id="GO:0016020">
    <property type="term" value="C:membrane"/>
    <property type="evidence" value="ECO:0007669"/>
    <property type="project" value="UniProtKB-SubCell"/>
</dbReference>
<evidence type="ECO:0000313" key="8">
    <source>
        <dbReference type="Proteomes" id="UP000011173"/>
    </source>
</evidence>
<feature type="transmembrane region" description="Helical" evidence="5">
    <location>
        <begin position="36"/>
        <end position="54"/>
    </location>
</feature>
<feature type="transmembrane region" description="Helical" evidence="5">
    <location>
        <begin position="145"/>
        <end position="162"/>
    </location>
</feature>
<dbReference type="Pfam" id="PF04932">
    <property type="entry name" value="Wzy_C"/>
    <property type="match status" value="1"/>
</dbReference>
<feature type="transmembrane region" description="Helical" evidence="5">
    <location>
        <begin position="340"/>
        <end position="359"/>
    </location>
</feature>
<reference evidence="7 8" key="1">
    <citation type="journal article" date="2013" name="Genome Biol. Evol.">
        <title>Genomic makeup of the marine flavobacterium Nonlabens (Donghaeana) dokdonensis DSW-6 and identification of a novel class of rhodopsins.</title>
        <authorList>
            <person name="Kwon S.K."/>
            <person name="Kim B.K."/>
            <person name="Song J.Y."/>
            <person name="Kwak M.J."/>
            <person name="Lee C.H."/>
            <person name="Yoon J.H."/>
            <person name="Oh T.K."/>
            <person name="Kim J.F."/>
        </authorList>
    </citation>
    <scope>NUCLEOTIDE SEQUENCE [LARGE SCALE GENOMIC DNA]</scope>
    <source>
        <strain evidence="8">DSM 17205 / KCTC 12402 / DSW-6</strain>
    </source>
</reference>
<feature type="transmembrane region" description="Helical" evidence="5">
    <location>
        <begin position="66"/>
        <end position="83"/>
    </location>
</feature>
<dbReference type="InterPro" id="IPR007016">
    <property type="entry name" value="O-antigen_ligase-rel_domated"/>
</dbReference>
<keyword evidence="3 5" id="KW-1133">Transmembrane helix</keyword>
<proteinExistence type="predicted"/>
<organism evidence="7 8">
    <name type="scientific">Nonlabens dokdonensis (strain DSM 17205 / KCTC 12402 / DSW-6)</name>
    <name type="common">Donghaeana dokdonensis</name>
    <dbReference type="NCBI Taxonomy" id="592029"/>
    <lineage>
        <taxon>Bacteria</taxon>
        <taxon>Pseudomonadati</taxon>
        <taxon>Bacteroidota</taxon>
        <taxon>Flavobacteriia</taxon>
        <taxon>Flavobacteriales</taxon>
        <taxon>Flavobacteriaceae</taxon>
        <taxon>Nonlabens</taxon>
    </lineage>
</organism>
<feature type="domain" description="O-antigen ligase-related" evidence="6">
    <location>
        <begin position="179"/>
        <end position="324"/>
    </location>
</feature>
<feature type="transmembrane region" description="Helical" evidence="5">
    <location>
        <begin position="308"/>
        <end position="328"/>
    </location>
</feature>
<feature type="transmembrane region" description="Helical" evidence="5">
    <location>
        <begin position="171"/>
        <end position="187"/>
    </location>
</feature>
<feature type="transmembrane region" description="Helical" evidence="5">
    <location>
        <begin position="95"/>
        <end position="116"/>
    </location>
</feature>
<evidence type="ECO:0000256" key="4">
    <source>
        <dbReference type="ARBA" id="ARBA00023136"/>
    </source>
</evidence>
<evidence type="ECO:0000256" key="5">
    <source>
        <dbReference type="SAM" id="Phobius"/>
    </source>
</evidence>
<dbReference type="STRING" id="592029.DDD_1449"/>
<feature type="transmembrane region" description="Helical" evidence="5">
    <location>
        <begin position="12"/>
        <end position="29"/>
    </location>
</feature>
<sequence>MFLMPIVPRGARPILIGIYALGAITSMYFDKEKFRWGIFLLNSSLFFLYVFSLLYTEDIPYGLRKVSTGAAFIIFPLVFSSMSKRCLSYILQRRFQLMWFFIIATLLLNVGAFIIFSQKYSFDEVILHFINIIRTNISGWKIHPIYLSMHIGVSMIFSLFLVQRGISWKKLSILIVINLILIGFLLIMIKKGPIIALLLVVAFLTLMFKNKNLYVVFGIGTIGLISIIIFNPKVNERFSELLQVQDANEELANSTNIRYSIYQCVTDVIPQAGFFGYGVGDGKNKLVECYQKDAKFLAENRYNSHNQFLGLILNVGFLGLFAFAIFLFYHLLKAFRKKNYLLIALLLFYSIVMFSENILERENGILFFAFFINLFLMWDYVMEKRSNKGTPINKIIP</sequence>
<gene>
    <name evidence="7" type="ordered locus">DDD_1449</name>
</gene>
<accession>L7W9Q4</accession>
<evidence type="ECO:0000313" key="7">
    <source>
        <dbReference type="EMBL" id="AGC76576.1"/>
    </source>
</evidence>
<dbReference type="HOGENOM" id="CLU_643633_0_0_10"/>
<feature type="transmembrane region" description="Helical" evidence="5">
    <location>
        <begin position="213"/>
        <end position="230"/>
    </location>
</feature>
<protein>
    <submittedName>
        <fullName evidence="7">O-Antigen Polymerase family</fullName>
    </submittedName>
</protein>
<name>L7W9Q4_NONDD</name>
<dbReference type="Proteomes" id="UP000011173">
    <property type="component" value="Chromosome"/>
</dbReference>
<keyword evidence="2 5" id="KW-0812">Transmembrane</keyword>
<dbReference type="eggNOG" id="COG3307">
    <property type="taxonomic scope" value="Bacteria"/>
</dbReference>